<reference evidence="6 7" key="1">
    <citation type="submission" date="2023-01" db="EMBL/GenBank/DDBJ databases">
        <title>Analysis of 21 Apiospora genomes using comparative genomics revels a genus with tremendous synthesis potential of carbohydrate active enzymes and secondary metabolites.</title>
        <authorList>
            <person name="Sorensen T."/>
        </authorList>
    </citation>
    <scope>NUCLEOTIDE SEQUENCE [LARGE SCALE GENOMIC DNA]</scope>
    <source>
        <strain evidence="6 7">CBS 114990</strain>
    </source>
</reference>
<evidence type="ECO:0000256" key="4">
    <source>
        <dbReference type="SAM" id="MobiDB-lite"/>
    </source>
</evidence>
<dbReference type="Gene3D" id="3.40.50.1820">
    <property type="entry name" value="alpha/beta hydrolase"/>
    <property type="match status" value="1"/>
</dbReference>
<feature type="chain" id="PRO_5044962271" description="Carboxylic ester hydrolase" evidence="3">
    <location>
        <begin position="18"/>
        <end position="295"/>
    </location>
</feature>
<dbReference type="InterPro" id="IPR019826">
    <property type="entry name" value="Carboxylesterase_B_AS"/>
</dbReference>
<dbReference type="InterPro" id="IPR029058">
    <property type="entry name" value="AB_hydrolase_fold"/>
</dbReference>
<evidence type="ECO:0000256" key="3">
    <source>
        <dbReference type="RuleBase" id="RU361235"/>
    </source>
</evidence>
<feature type="compositionally biased region" description="Basic residues" evidence="4">
    <location>
        <begin position="285"/>
        <end position="295"/>
    </location>
</feature>
<feature type="domain" description="Carboxylesterase type B" evidence="5">
    <location>
        <begin position="61"/>
        <end position="271"/>
    </location>
</feature>
<dbReference type="InterPro" id="IPR050309">
    <property type="entry name" value="Type-B_Carboxylest/Lipase"/>
</dbReference>
<dbReference type="EC" id="3.1.1.-" evidence="3"/>
<dbReference type="Proteomes" id="UP001433268">
    <property type="component" value="Unassembled WGS sequence"/>
</dbReference>
<evidence type="ECO:0000313" key="7">
    <source>
        <dbReference type="Proteomes" id="UP001433268"/>
    </source>
</evidence>
<organism evidence="6 7">
    <name type="scientific">Apiospora hydei</name>
    <dbReference type="NCBI Taxonomy" id="1337664"/>
    <lineage>
        <taxon>Eukaryota</taxon>
        <taxon>Fungi</taxon>
        <taxon>Dikarya</taxon>
        <taxon>Ascomycota</taxon>
        <taxon>Pezizomycotina</taxon>
        <taxon>Sordariomycetes</taxon>
        <taxon>Xylariomycetidae</taxon>
        <taxon>Amphisphaeriales</taxon>
        <taxon>Apiosporaceae</taxon>
        <taxon>Apiospora</taxon>
    </lineage>
</organism>
<comment type="similarity">
    <text evidence="1 3">Belongs to the type-B carboxylesterase/lipase family.</text>
</comment>
<dbReference type="PROSITE" id="PS00122">
    <property type="entry name" value="CARBOXYLESTERASE_B_1"/>
    <property type="match status" value="1"/>
</dbReference>
<dbReference type="Pfam" id="PF00135">
    <property type="entry name" value="COesterase"/>
    <property type="match status" value="1"/>
</dbReference>
<dbReference type="InterPro" id="IPR002018">
    <property type="entry name" value="CarbesteraseB"/>
</dbReference>
<evidence type="ECO:0000259" key="5">
    <source>
        <dbReference type="Pfam" id="PF00135"/>
    </source>
</evidence>
<name>A0ABR1X2L1_9PEZI</name>
<gene>
    <name evidence="6" type="ORF">PG997_004530</name>
</gene>
<evidence type="ECO:0000256" key="1">
    <source>
        <dbReference type="ARBA" id="ARBA00005964"/>
    </source>
</evidence>
<dbReference type="EMBL" id="JAQQWN010000004">
    <property type="protein sequence ID" value="KAK8089569.1"/>
    <property type="molecule type" value="Genomic_DNA"/>
</dbReference>
<dbReference type="PANTHER" id="PTHR11559">
    <property type="entry name" value="CARBOXYLESTERASE"/>
    <property type="match status" value="1"/>
</dbReference>
<feature type="region of interest" description="Disordered" evidence="4">
    <location>
        <begin position="275"/>
        <end position="295"/>
    </location>
</feature>
<keyword evidence="2 3" id="KW-0378">Hydrolase</keyword>
<sequence length="295" mass="32092">MAYRLIVALSLARLVLAQSLVAYLDYGTFQGAYNAEYNISYWQKIPYAAPPVGENSRPWTEDQPLRPVVVTFYGGGFVQGSASFTIPPPAYPILNVSSSSGHSNGHAPAKEREDDGMLFVYPNYRVNAFGFLPGRQVAADPQSDPNAGLLDQEAALRWTQRHIRHFGGDPTHVTIWGQSAGGGSVVAQTIAARQRRRLRGSGPGPAPLPPAKPLFRQALASSPFWPKTYRNEAPEAQWRYDRLANLTGCGGGGGGTATVDSLRCLKQVDVQTPARRVCRSPRATSTRRRTTRGSP</sequence>
<feature type="signal peptide" evidence="3">
    <location>
        <begin position="1"/>
        <end position="17"/>
    </location>
</feature>
<evidence type="ECO:0000256" key="2">
    <source>
        <dbReference type="ARBA" id="ARBA00022801"/>
    </source>
</evidence>
<dbReference type="SUPFAM" id="SSF53474">
    <property type="entry name" value="alpha/beta-Hydrolases"/>
    <property type="match status" value="1"/>
</dbReference>
<comment type="caution">
    <text evidence="6">The sequence shown here is derived from an EMBL/GenBank/DDBJ whole genome shotgun (WGS) entry which is preliminary data.</text>
</comment>
<protein>
    <recommendedName>
        <fullName evidence="3">Carboxylic ester hydrolase</fullName>
        <ecNumber evidence="3">3.1.1.-</ecNumber>
    </recommendedName>
</protein>
<accession>A0ABR1X2L1</accession>
<keyword evidence="7" id="KW-1185">Reference proteome</keyword>
<dbReference type="GeneID" id="92041905"/>
<dbReference type="RefSeq" id="XP_066672463.1">
    <property type="nucleotide sequence ID" value="XM_066808845.1"/>
</dbReference>
<evidence type="ECO:0000313" key="6">
    <source>
        <dbReference type="EMBL" id="KAK8089569.1"/>
    </source>
</evidence>
<keyword evidence="3" id="KW-0732">Signal</keyword>
<proteinExistence type="inferred from homology"/>